<accession>A0A132A0C5</accession>
<dbReference type="VEuPathDB" id="VectorBase:SSCA008850"/>
<name>A0A132A0C5_SARSC</name>
<dbReference type="EMBL" id="JXLN01008349">
    <property type="protein sequence ID" value="KPM04341.1"/>
    <property type="molecule type" value="Genomic_DNA"/>
</dbReference>
<dbReference type="AlphaFoldDB" id="A0A132A0C5"/>
<organism evidence="1 2">
    <name type="scientific">Sarcoptes scabiei</name>
    <name type="common">Itch mite</name>
    <name type="synonym">Acarus scabiei</name>
    <dbReference type="NCBI Taxonomy" id="52283"/>
    <lineage>
        <taxon>Eukaryota</taxon>
        <taxon>Metazoa</taxon>
        <taxon>Ecdysozoa</taxon>
        <taxon>Arthropoda</taxon>
        <taxon>Chelicerata</taxon>
        <taxon>Arachnida</taxon>
        <taxon>Acari</taxon>
        <taxon>Acariformes</taxon>
        <taxon>Sarcoptiformes</taxon>
        <taxon>Astigmata</taxon>
        <taxon>Psoroptidia</taxon>
        <taxon>Sarcoptoidea</taxon>
        <taxon>Sarcoptidae</taxon>
        <taxon>Sarcoptinae</taxon>
        <taxon>Sarcoptes</taxon>
    </lineage>
</organism>
<dbReference type="OrthoDB" id="10038642at2759"/>
<evidence type="ECO:0000313" key="2">
    <source>
        <dbReference type="Proteomes" id="UP000616769"/>
    </source>
</evidence>
<protein>
    <submittedName>
        <fullName evidence="1">Uncharacterized protein</fullName>
    </submittedName>
</protein>
<gene>
    <name evidence="1" type="ORF">QR98_0027850</name>
</gene>
<evidence type="ECO:0000313" key="1">
    <source>
        <dbReference type="EMBL" id="KPM04341.1"/>
    </source>
</evidence>
<reference evidence="1 2" key="1">
    <citation type="journal article" date="2015" name="Parasit. Vectors">
        <title>Draft genome of the scabies mite.</title>
        <authorList>
            <person name="Rider S.D.Jr."/>
            <person name="Morgan M.S."/>
            <person name="Arlian L.G."/>
        </authorList>
    </citation>
    <scope>NUCLEOTIDE SEQUENCE [LARGE SCALE GENOMIC DNA]</scope>
    <source>
        <strain evidence="1">Arlian Lab</strain>
    </source>
</reference>
<comment type="caution">
    <text evidence="1">The sequence shown here is derived from an EMBL/GenBank/DDBJ whole genome shotgun (WGS) entry which is preliminary data.</text>
</comment>
<proteinExistence type="predicted"/>
<sequence length="184" mass="21618">MLYKQKCDILQMDQRITDLQSRLARKKQLNQQLAQEQSNYSSVSRMRSFLQSKSTHHQQNLQSQPEQSKQSNNLYDSPNSSLNRTSMGYRSMMTAATTTNDCPTIKQPSSMSNNQRISRTTIPTSNIATVGPMSRFDDKHFDHSMNKNDPKYQTLPYNTKFHQNLNQFTHYHQYHQQHQQQQKE</sequence>
<dbReference type="Proteomes" id="UP000616769">
    <property type="component" value="Unassembled WGS sequence"/>
</dbReference>